<keyword evidence="11" id="KW-0175">Coiled coil</keyword>
<dbReference type="eggNOG" id="KOG2007">
    <property type="taxonomic scope" value="Eukaryota"/>
</dbReference>
<protein>
    <recommendedName>
        <fullName evidence="2">cysteine--tRNA ligase</fullName>
        <ecNumber evidence="2">6.1.1.16</ecNumber>
    </recommendedName>
    <alternativeName>
        <fullName evidence="10">Cysteinyl-tRNA synthetase</fullName>
    </alternativeName>
</protein>
<keyword evidence="5" id="KW-0547">Nucleotide-binding</keyword>
<dbReference type="CDD" id="cd00672">
    <property type="entry name" value="CysRS_core"/>
    <property type="match status" value="1"/>
</dbReference>
<dbReference type="STRING" id="402676.B6JVK6"/>
<evidence type="ECO:0000256" key="7">
    <source>
        <dbReference type="ARBA" id="ARBA00022840"/>
    </source>
</evidence>
<dbReference type="GO" id="GO:0005524">
    <property type="term" value="F:ATP binding"/>
    <property type="evidence" value="ECO:0000318"/>
    <property type="project" value="GO_Central"/>
</dbReference>
<dbReference type="NCBIfam" id="TIGR00435">
    <property type="entry name" value="cysS"/>
    <property type="match status" value="1"/>
</dbReference>
<dbReference type="Gene3D" id="3.40.50.620">
    <property type="entry name" value="HUPs"/>
    <property type="match status" value="2"/>
</dbReference>
<dbReference type="EC" id="6.1.1.16" evidence="2"/>
<evidence type="ECO:0000256" key="4">
    <source>
        <dbReference type="ARBA" id="ARBA00022723"/>
    </source>
</evidence>
<proteinExistence type="inferred from homology"/>
<feature type="coiled-coil region" evidence="11">
    <location>
        <begin position="653"/>
        <end position="687"/>
    </location>
</feature>
<dbReference type="GO" id="GO:1990825">
    <property type="term" value="F:sequence-specific mRNA binding"/>
    <property type="evidence" value="ECO:0007669"/>
    <property type="project" value="EnsemblFungi"/>
</dbReference>
<dbReference type="Proteomes" id="UP000001744">
    <property type="component" value="Unassembled WGS sequence"/>
</dbReference>
<dbReference type="Pfam" id="PF01406">
    <property type="entry name" value="tRNA-synt_1e"/>
    <property type="match status" value="1"/>
</dbReference>
<keyword evidence="4" id="KW-0479">Metal-binding</keyword>
<evidence type="ECO:0000259" key="12">
    <source>
        <dbReference type="Pfam" id="PF01406"/>
    </source>
</evidence>
<dbReference type="InterPro" id="IPR024909">
    <property type="entry name" value="Cys-tRNA/MSH_ligase"/>
</dbReference>
<organism evidence="13 14">
    <name type="scientific">Schizosaccharomyces japonicus (strain yFS275 / FY16936)</name>
    <name type="common">Fission yeast</name>
    <dbReference type="NCBI Taxonomy" id="402676"/>
    <lineage>
        <taxon>Eukaryota</taxon>
        <taxon>Fungi</taxon>
        <taxon>Dikarya</taxon>
        <taxon>Ascomycota</taxon>
        <taxon>Taphrinomycotina</taxon>
        <taxon>Schizosaccharomycetes</taxon>
        <taxon>Schizosaccharomycetales</taxon>
        <taxon>Schizosaccharomycetaceae</taxon>
        <taxon>Schizosaccharomyces</taxon>
    </lineage>
</organism>
<keyword evidence="3 13" id="KW-0436">Ligase</keyword>
<dbReference type="InterPro" id="IPR032678">
    <property type="entry name" value="tRNA-synt_1_cat_dom"/>
</dbReference>
<dbReference type="GO" id="GO:0005739">
    <property type="term" value="C:mitochondrion"/>
    <property type="evidence" value="ECO:0007669"/>
    <property type="project" value="EnsemblFungi"/>
</dbReference>
<evidence type="ECO:0000313" key="13">
    <source>
        <dbReference type="EMBL" id="EEB05407.1"/>
    </source>
</evidence>
<dbReference type="InterPro" id="IPR015803">
    <property type="entry name" value="Cys-tRNA-ligase"/>
</dbReference>
<dbReference type="GO" id="GO:0005829">
    <property type="term" value="C:cytosol"/>
    <property type="evidence" value="ECO:0007669"/>
    <property type="project" value="EnsemblFungi"/>
</dbReference>
<evidence type="ECO:0000256" key="1">
    <source>
        <dbReference type="ARBA" id="ARBA00001947"/>
    </source>
</evidence>
<dbReference type="EMBL" id="KE651166">
    <property type="protein sequence ID" value="EEB05407.1"/>
    <property type="molecule type" value="Genomic_DNA"/>
</dbReference>
<dbReference type="VEuPathDB" id="FungiDB:SJAG_00420"/>
<evidence type="ECO:0000256" key="10">
    <source>
        <dbReference type="ARBA" id="ARBA00031499"/>
    </source>
</evidence>
<evidence type="ECO:0000256" key="2">
    <source>
        <dbReference type="ARBA" id="ARBA00012832"/>
    </source>
</evidence>
<keyword evidence="6" id="KW-0862">Zinc</keyword>
<accession>B6JVK6</accession>
<dbReference type="InterPro" id="IPR014729">
    <property type="entry name" value="Rossmann-like_a/b/a_fold"/>
</dbReference>
<dbReference type="RefSeq" id="XP_002171700.1">
    <property type="nucleotide sequence ID" value="XM_002171664.2"/>
</dbReference>
<keyword evidence="9" id="KW-0030">Aminoacyl-tRNA synthetase</keyword>
<comment type="cofactor">
    <cofactor evidence="1">
        <name>Zn(2+)</name>
        <dbReference type="ChEBI" id="CHEBI:29105"/>
    </cofactor>
</comment>
<evidence type="ECO:0000256" key="3">
    <source>
        <dbReference type="ARBA" id="ARBA00022598"/>
    </source>
</evidence>
<name>B6JVK6_SCHJY</name>
<dbReference type="PRINTS" id="PR00983">
    <property type="entry name" value="TRNASYNTHCYS"/>
</dbReference>
<dbReference type="SUPFAM" id="SSF47323">
    <property type="entry name" value="Anticodon-binding domain of a subclass of class I aminoacyl-tRNA synthetases"/>
    <property type="match status" value="1"/>
</dbReference>
<dbReference type="OrthoDB" id="438179at2759"/>
<evidence type="ECO:0000256" key="11">
    <source>
        <dbReference type="SAM" id="Coils"/>
    </source>
</evidence>
<dbReference type="PANTHER" id="PTHR10890">
    <property type="entry name" value="CYSTEINYL-TRNA SYNTHETASE"/>
    <property type="match status" value="1"/>
</dbReference>
<dbReference type="GO" id="GO:0046872">
    <property type="term" value="F:metal ion binding"/>
    <property type="evidence" value="ECO:0007669"/>
    <property type="project" value="UniProtKB-KW"/>
</dbReference>
<dbReference type="GO" id="GO:0004817">
    <property type="term" value="F:cysteine-tRNA ligase activity"/>
    <property type="evidence" value="ECO:0000318"/>
    <property type="project" value="GO_Central"/>
</dbReference>
<keyword evidence="8" id="KW-0648">Protein biosynthesis</keyword>
<reference evidence="13 14" key="1">
    <citation type="journal article" date="2011" name="Science">
        <title>Comparative functional genomics of the fission yeasts.</title>
        <authorList>
            <person name="Rhind N."/>
            <person name="Chen Z."/>
            <person name="Yassour M."/>
            <person name="Thompson D.A."/>
            <person name="Haas B.J."/>
            <person name="Habib N."/>
            <person name="Wapinski I."/>
            <person name="Roy S."/>
            <person name="Lin M.F."/>
            <person name="Heiman D.I."/>
            <person name="Young S.K."/>
            <person name="Furuya K."/>
            <person name="Guo Y."/>
            <person name="Pidoux A."/>
            <person name="Chen H.M."/>
            <person name="Robbertse B."/>
            <person name="Goldberg J.M."/>
            <person name="Aoki K."/>
            <person name="Bayne E.H."/>
            <person name="Berlin A.M."/>
            <person name="Desjardins C.A."/>
            <person name="Dobbs E."/>
            <person name="Dukaj L."/>
            <person name="Fan L."/>
            <person name="FitzGerald M.G."/>
            <person name="French C."/>
            <person name="Gujja S."/>
            <person name="Hansen K."/>
            <person name="Keifenheim D."/>
            <person name="Levin J.Z."/>
            <person name="Mosher R.A."/>
            <person name="Mueller C.A."/>
            <person name="Pfiffner J."/>
            <person name="Priest M."/>
            <person name="Russ C."/>
            <person name="Smialowska A."/>
            <person name="Swoboda P."/>
            <person name="Sykes S.M."/>
            <person name="Vaughn M."/>
            <person name="Vengrova S."/>
            <person name="Yoder R."/>
            <person name="Zeng Q."/>
            <person name="Allshire R."/>
            <person name="Baulcombe D."/>
            <person name="Birren B.W."/>
            <person name="Brown W."/>
            <person name="Ekwall K."/>
            <person name="Kellis M."/>
            <person name="Leatherwood J."/>
            <person name="Levin H."/>
            <person name="Margalit H."/>
            <person name="Martienssen R."/>
            <person name="Nieduszynski C.A."/>
            <person name="Spatafora J.W."/>
            <person name="Friedman N."/>
            <person name="Dalgaard J.Z."/>
            <person name="Baumann P."/>
            <person name="Niki H."/>
            <person name="Regev A."/>
            <person name="Nusbaum C."/>
        </authorList>
    </citation>
    <scope>NUCLEOTIDE SEQUENCE [LARGE SCALE GENOMIC DNA]</scope>
    <source>
        <strain evidence="14">yFS275 / FY16936</strain>
    </source>
</reference>
<dbReference type="AlphaFoldDB" id="B6JVK6"/>
<dbReference type="PANTHER" id="PTHR10890:SF3">
    <property type="entry name" value="CYSTEINE--TRNA LIGASE, CYTOPLASMIC"/>
    <property type="match status" value="1"/>
</dbReference>
<evidence type="ECO:0000313" key="14">
    <source>
        <dbReference type="Proteomes" id="UP000001744"/>
    </source>
</evidence>
<sequence length="766" mass="86953">MSSAKTKASPWIQPKGTTTPLIAFNSMTHTKTPFIAPNGHSLTWYCCGPTVYDASHMGHARNYVTTDILRRILQNYFNYDITFVQNVTDIDDKIIVRARQKYLLEQYIQEHTNACDSEVLKTVREAWTEYAKKNIPEPVESEKEWAEWLKSHDVATLSATSPKLPMRVSALSSSLAAVELAEKSNELDDAKTAWFWESVQDVLVPVLDDKLGSTVTDPAVFRKLAAYWEDDFNKDMRALNVLPPTVVTRVSEYMPEIVDFVKKIIERGYAYAVEDGSVYFDTEAFSAAGHFYAKIEPWNKNNRELIDEGEGALAARTGKKRPGDFALWKASKSGEPFWDSPWGKGRPGWHIECSVMAGTILGSNIDIHSGGIDLAFPHHDNELAQSEAFFDCPQWINYFFHMGHLHIEGQKMSKSLKNFITIKEILKKYTARQLRLAFLLQQWNTQMDFKDALLTHVLSTEQMYENFFRNVRALVDETDANSARGDYVPEKVNEPESELLSAFRETREAVHEALCDNFNTPLVMQRLDQIVNKANVYINGAGKHVHSRLLASIAVYITKMFQIFGLDENGSPNAIGWNSTSGNNDASSAQTTLPVVRAASTFRDTIRAMAMEKKSAAEILAACDKFRDYDMAELGVSLNDRPNAPALVKFVPAEELIAQREEKIRLQQEAKERKQKAKEQAEKARVERIMRGKLSPSKMYESNKEYVSLDEKGFPKTMRAEDGSEVEIPKSRKKKLLKEYNAQAKLHEEYCEYMKSINQGEDSETK</sequence>
<keyword evidence="14" id="KW-1185">Reference proteome</keyword>
<evidence type="ECO:0000256" key="9">
    <source>
        <dbReference type="ARBA" id="ARBA00023146"/>
    </source>
</evidence>
<evidence type="ECO:0000256" key="6">
    <source>
        <dbReference type="ARBA" id="ARBA00022833"/>
    </source>
</evidence>
<dbReference type="JaponicusDB" id="SJAG_00420"/>
<feature type="domain" description="tRNA synthetases class I catalytic" evidence="12">
    <location>
        <begin position="40"/>
        <end position="457"/>
    </location>
</feature>
<dbReference type="HAMAP" id="MF_00041">
    <property type="entry name" value="Cys_tRNA_synth"/>
    <property type="match status" value="1"/>
</dbReference>
<keyword evidence="7" id="KW-0067">ATP-binding</keyword>
<dbReference type="SUPFAM" id="SSF52374">
    <property type="entry name" value="Nucleotidylyl transferase"/>
    <property type="match status" value="1"/>
</dbReference>
<evidence type="ECO:0000256" key="8">
    <source>
        <dbReference type="ARBA" id="ARBA00022917"/>
    </source>
</evidence>
<dbReference type="OMA" id="FHNDMKS"/>
<gene>
    <name evidence="13" type="ORF">SJAG_00420</name>
</gene>
<dbReference type="GO" id="GO:0005737">
    <property type="term" value="C:cytoplasm"/>
    <property type="evidence" value="ECO:0000318"/>
    <property type="project" value="GO_Central"/>
</dbReference>
<dbReference type="Gene3D" id="1.20.120.1910">
    <property type="entry name" value="Cysteine-tRNA ligase, C-terminal anti-codon recognition domain"/>
    <property type="match status" value="1"/>
</dbReference>
<dbReference type="GO" id="GO:0006423">
    <property type="term" value="P:cysteinyl-tRNA aminoacylation"/>
    <property type="evidence" value="ECO:0000318"/>
    <property type="project" value="GO_Central"/>
</dbReference>
<dbReference type="InterPro" id="IPR009080">
    <property type="entry name" value="tRNAsynth_Ia_anticodon-bd"/>
</dbReference>
<evidence type="ECO:0000256" key="5">
    <source>
        <dbReference type="ARBA" id="ARBA00022741"/>
    </source>
</evidence>
<dbReference type="HOGENOM" id="CLU_013528_3_1_1"/>
<dbReference type="GeneID" id="7049566"/>